<dbReference type="InterPro" id="IPR056448">
    <property type="entry name" value="EGF_Hmr-1"/>
</dbReference>
<keyword evidence="10" id="KW-0245">EGF-like domain</keyword>
<dbReference type="PROSITE" id="PS50268">
    <property type="entry name" value="CADHERIN_2"/>
    <property type="match status" value="3"/>
</dbReference>
<dbReference type="SUPFAM" id="SSF49899">
    <property type="entry name" value="Concanavalin A-like lectins/glucanases"/>
    <property type="match status" value="1"/>
</dbReference>
<evidence type="ECO:0000256" key="2">
    <source>
        <dbReference type="ARBA" id="ARBA00022692"/>
    </source>
</evidence>
<keyword evidence="4" id="KW-0677">Repeat</keyword>
<evidence type="ECO:0000256" key="6">
    <source>
        <dbReference type="ARBA" id="ARBA00022989"/>
    </source>
</evidence>
<reference evidence="15" key="1">
    <citation type="submission" date="2022-11" db="UniProtKB">
        <authorList>
            <consortium name="WormBaseParasite"/>
        </authorList>
    </citation>
    <scope>IDENTIFICATION</scope>
</reference>
<dbReference type="GO" id="GO:0005509">
    <property type="term" value="F:calcium ion binding"/>
    <property type="evidence" value="ECO:0007669"/>
    <property type="project" value="UniProtKB-UniRule"/>
</dbReference>
<dbReference type="Proteomes" id="UP000887566">
    <property type="component" value="Unplaced"/>
</dbReference>
<dbReference type="PROSITE" id="PS01186">
    <property type="entry name" value="EGF_2"/>
    <property type="match status" value="1"/>
</dbReference>
<evidence type="ECO:0000259" key="12">
    <source>
        <dbReference type="PROSITE" id="PS50026"/>
    </source>
</evidence>
<evidence type="ECO:0000256" key="5">
    <source>
        <dbReference type="ARBA" id="ARBA00022837"/>
    </source>
</evidence>
<dbReference type="CDD" id="cd00054">
    <property type="entry name" value="EGF_CA"/>
    <property type="match status" value="1"/>
</dbReference>
<dbReference type="GO" id="GO:0045296">
    <property type="term" value="F:cadherin binding"/>
    <property type="evidence" value="ECO:0007669"/>
    <property type="project" value="TreeGrafter"/>
</dbReference>
<dbReference type="GO" id="GO:0009653">
    <property type="term" value="P:anatomical structure morphogenesis"/>
    <property type="evidence" value="ECO:0007669"/>
    <property type="project" value="UniProtKB-ARBA"/>
</dbReference>
<dbReference type="SMART" id="SM00181">
    <property type="entry name" value="EGF"/>
    <property type="match status" value="2"/>
</dbReference>
<dbReference type="Pfam" id="PF24613">
    <property type="entry name" value="EGF_Hmr-1"/>
    <property type="match status" value="1"/>
</dbReference>
<feature type="domain" description="EGF-like" evidence="12">
    <location>
        <begin position="803"/>
        <end position="840"/>
    </location>
</feature>
<feature type="transmembrane region" description="Helical" evidence="11">
    <location>
        <begin position="1089"/>
        <end position="1112"/>
    </location>
</feature>
<keyword evidence="14" id="KW-1185">Reference proteome</keyword>
<dbReference type="CDD" id="cd11304">
    <property type="entry name" value="Cadherin_repeat"/>
    <property type="match status" value="3"/>
</dbReference>
<evidence type="ECO:0000256" key="1">
    <source>
        <dbReference type="ARBA" id="ARBA00004167"/>
    </source>
</evidence>
<evidence type="ECO:0000256" key="11">
    <source>
        <dbReference type="SAM" id="Phobius"/>
    </source>
</evidence>
<dbReference type="Gene3D" id="2.10.25.10">
    <property type="entry name" value="Laminin"/>
    <property type="match status" value="1"/>
</dbReference>
<keyword evidence="7 11" id="KW-0472">Membrane</keyword>
<dbReference type="GO" id="GO:0016342">
    <property type="term" value="C:catenin complex"/>
    <property type="evidence" value="ECO:0007669"/>
    <property type="project" value="TreeGrafter"/>
</dbReference>
<accession>A0A914VD77</accession>
<dbReference type="Gene3D" id="2.60.40.60">
    <property type="entry name" value="Cadherins"/>
    <property type="match status" value="1"/>
</dbReference>
<sequence length="1115" mass="121343">MIGLRATAADTARLVSHCAVDSRQPTAVVHRASFAQHTVGRIERVGDQVPVRLLSPLLPRRPVRCSPPLVVRRVRGSPRKAFVRPRAHADSSSAVCVYAYASSSKSADLIHCRERRSLPSARRAALVLAAAAFIVSPSPLSLNSLEFFASTGAVVLYCLFCRARYYSSRRRRVPLRLFRHISRGEPGPGCLLRVMRNDPDFGDLTSATDYLSSTVGDPTQRDGFRLEVKVFDGKFSATTKLFVKVDDRNDNAPEIHGPARANVSEDAARGALVARFTTFDKDLDGKDTATYVALSVPVDRLLANCSAHRRGRLGPDRGRRQPTQLAIHGLARENAPMGMVLASFRAQDTSASNQNLTFRIARESDPKRQFSISQGGELTVAQPLDREDIPYYNLRIEAFDEVGNVGSQRIEIYLIDVNDNAPDLYTVPDPCIFMENTDPGQIPPCEIFGKDPDTRPNGPPFTMRVDPSYPFLKLVSIVFDPTGDGGNGSMSVKASVRFDREDPSIGKVLNIPIFVKDSGANATEARRIVPIIIGDENDNPMSDGSMTILVNSYLGQLEKTVIGRVYVTDKDDWDLPDKTFEWSQSLPGFELNPNNGQITMEANKAPGSYDLSASVVDHKRNEKAIGTVTVVVKEIPAVAFHNQGAIRLLGQSKDSQAGITKAQFIQLDEKGQSPMTKFIAKLSNYLGGVQVDVFSVMDGVAVKQNSEVNVVDVRYAAHGSPYRSSVLLNGVVSQHRAEFEQDLGIGGVAVTDGGQYPAGVADVSPLNGCVRNLVVNNDLYDLATPAYSEGSSIGCKLWGSACDSNSVESSSYCINGDCWADAGGKPNCDCDPGYRGDRCEKEIQWVQFGAQSFIEYLMKVPLKSTTTKVDVLFVAGQQSTGELGYGKSTDLKKYISTSVDGYLPTAKFDLDFKEANGQPSTPVQLQMSWLRLSNNGSYWLQFDRNPTRASLSIDGVYQVDQLLDPRTQNFAMTYDDRLMIGADTTSGTKDFQGCVGDFRWDDTSLPLVMSDEENLVAPIHNQKGVVAGCSLRQTCAQVSCPGGYVCRDFWKGPLCTCPPDATANIGEDGTLIGCGATLAVSSLGISSKAVVLILICLLVLIKKCSFAIQAVFTVF</sequence>
<dbReference type="InterPro" id="IPR039808">
    <property type="entry name" value="Cadherin"/>
</dbReference>
<dbReference type="GO" id="GO:0016477">
    <property type="term" value="P:cell migration"/>
    <property type="evidence" value="ECO:0007669"/>
    <property type="project" value="TreeGrafter"/>
</dbReference>
<evidence type="ECO:0000259" key="13">
    <source>
        <dbReference type="PROSITE" id="PS50268"/>
    </source>
</evidence>
<dbReference type="InterPro" id="IPR013320">
    <property type="entry name" value="ConA-like_dom_sf"/>
</dbReference>
<proteinExistence type="predicted"/>
<comment type="caution">
    <text evidence="10">Lacks conserved residue(s) required for the propagation of feature annotation.</text>
</comment>
<dbReference type="InterPro" id="IPR056370">
    <property type="entry name" value="Shg-like_Ig-like"/>
</dbReference>
<dbReference type="Gene3D" id="2.60.120.200">
    <property type="match status" value="1"/>
</dbReference>
<evidence type="ECO:0000313" key="14">
    <source>
        <dbReference type="Proteomes" id="UP000887566"/>
    </source>
</evidence>
<dbReference type="Pfam" id="PF24811">
    <property type="entry name" value="Ig_Shg"/>
    <property type="match status" value="1"/>
</dbReference>
<dbReference type="AlphaFoldDB" id="A0A914VD77"/>
<dbReference type="InterPro" id="IPR000742">
    <property type="entry name" value="EGF"/>
</dbReference>
<dbReference type="PROSITE" id="PS50026">
    <property type="entry name" value="EGF_3"/>
    <property type="match status" value="1"/>
</dbReference>
<feature type="domain" description="Cadherin" evidence="13">
    <location>
        <begin position="435"/>
        <end position="542"/>
    </location>
</feature>
<keyword evidence="6 11" id="KW-1133">Transmembrane helix</keyword>
<keyword evidence="5 9" id="KW-0106">Calcium</keyword>
<dbReference type="SMART" id="SM00112">
    <property type="entry name" value="CA"/>
    <property type="match status" value="3"/>
</dbReference>
<dbReference type="PROSITE" id="PS00232">
    <property type="entry name" value="CADHERIN_1"/>
    <property type="match status" value="2"/>
</dbReference>
<feature type="domain" description="Cadherin" evidence="13">
    <location>
        <begin position="333"/>
        <end position="424"/>
    </location>
</feature>
<dbReference type="GO" id="GO:0008013">
    <property type="term" value="F:beta-catenin binding"/>
    <property type="evidence" value="ECO:0007669"/>
    <property type="project" value="TreeGrafter"/>
</dbReference>
<evidence type="ECO:0000256" key="3">
    <source>
        <dbReference type="ARBA" id="ARBA00022729"/>
    </source>
</evidence>
<dbReference type="Pfam" id="PF00028">
    <property type="entry name" value="Cadherin"/>
    <property type="match status" value="1"/>
</dbReference>
<feature type="disulfide bond" evidence="10">
    <location>
        <begin position="830"/>
        <end position="839"/>
    </location>
</feature>
<evidence type="ECO:0000256" key="7">
    <source>
        <dbReference type="ARBA" id="ARBA00023136"/>
    </source>
</evidence>
<dbReference type="PROSITE" id="PS00022">
    <property type="entry name" value="EGF_1"/>
    <property type="match status" value="1"/>
</dbReference>
<dbReference type="PANTHER" id="PTHR24027:SF422">
    <property type="entry name" value="CADHERIN DOMAIN-CONTAINING PROTEIN"/>
    <property type="match status" value="1"/>
</dbReference>
<organism evidence="14 15">
    <name type="scientific">Plectus sambesii</name>
    <dbReference type="NCBI Taxonomy" id="2011161"/>
    <lineage>
        <taxon>Eukaryota</taxon>
        <taxon>Metazoa</taxon>
        <taxon>Ecdysozoa</taxon>
        <taxon>Nematoda</taxon>
        <taxon>Chromadorea</taxon>
        <taxon>Plectida</taxon>
        <taxon>Plectina</taxon>
        <taxon>Plectoidea</taxon>
        <taxon>Plectidae</taxon>
        <taxon>Plectus</taxon>
    </lineage>
</organism>
<dbReference type="InterPro" id="IPR002126">
    <property type="entry name" value="Cadherin-like_dom"/>
</dbReference>
<keyword evidence="3" id="KW-0732">Signal</keyword>
<evidence type="ECO:0000313" key="15">
    <source>
        <dbReference type="WBParaSite" id="PSAMB.scaffold1807size27734.g15108.t2"/>
    </source>
</evidence>
<keyword evidence="2 11" id="KW-0812">Transmembrane</keyword>
<comment type="subcellular location">
    <subcellularLocation>
        <location evidence="1">Membrane</location>
        <topology evidence="1">Single-pass membrane protein</topology>
    </subcellularLocation>
</comment>
<dbReference type="SUPFAM" id="SSF49313">
    <property type="entry name" value="Cadherin-like"/>
    <property type="match status" value="2"/>
</dbReference>
<dbReference type="PANTHER" id="PTHR24027">
    <property type="entry name" value="CADHERIN-23"/>
    <property type="match status" value="1"/>
</dbReference>
<protein>
    <submittedName>
        <fullName evidence="15">Neural-cadherin</fullName>
    </submittedName>
</protein>
<name>A0A914VD77_9BILA</name>
<feature type="domain" description="Cadherin" evidence="13">
    <location>
        <begin position="217"/>
        <end position="255"/>
    </location>
</feature>
<dbReference type="InterPro" id="IPR020894">
    <property type="entry name" value="Cadherin_CS"/>
</dbReference>
<evidence type="ECO:0000256" key="10">
    <source>
        <dbReference type="PROSITE-ProRule" id="PRU00076"/>
    </source>
</evidence>
<dbReference type="GO" id="GO:0007156">
    <property type="term" value="P:homophilic cell adhesion via plasma membrane adhesion molecules"/>
    <property type="evidence" value="ECO:0007669"/>
    <property type="project" value="InterPro"/>
</dbReference>
<evidence type="ECO:0000256" key="9">
    <source>
        <dbReference type="PROSITE-ProRule" id="PRU00043"/>
    </source>
</evidence>
<evidence type="ECO:0000256" key="4">
    <source>
        <dbReference type="ARBA" id="ARBA00022737"/>
    </source>
</evidence>
<dbReference type="PRINTS" id="PR00205">
    <property type="entry name" value="CADHERIN"/>
</dbReference>
<dbReference type="WBParaSite" id="PSAMB.scaffold1807size27734.g15108.t2">
    <property type="protein sequence ID" value="PSAMB.scaffold1807size27734.g15108.t2"/>
    <property type="gene ID" value="PSAMB.scaffold1807size27734.g15108"/>
</dbReference>
<keyword evidence="8 10" id="KW-1015">Disulfide bond</keyword>
<dbReference type="InterPro" id="IPR015919">
    <property type="entry name" value="Cadherin-like_sf"/>
</dbReference>
<evidence type="ECO:0000256" key="8">
    <source>
        <dbReference type="ARBA" id="ARBA00023157"/>
    </source>
</evidence>